<dbReference type="GO" id="GO:0003677">
    <property type="term" value="F:DNA binding"/>
    <property type="evidence" value="ECO:0007669"/>
    <property type="project" value="InterPro"/>
</dbReference>
<dbReference type="EMBL" id="QEQK01000006">
    <property type="protein sequence ID" value="PWN56341.1"/>
    <property type="molecule type" value="Genomic_DNA"/>
</dbReference>
<organism evidence="2 3">
    <name type="scientific">Abyssibacter profundi</name>
    <dbReference type="NCBI Taxonomy" id="2182787"/>
    <lineage>
        <taxon>Bacteria</taxon>
        <taxon>Pseudomonadati</taxon>
        <taxon>Pseudomonadota</taxon>
        <taxon>Gammaproteobacteria</taxon>
        <taxon>Chromatiales</taxon>
        <taxon>Oceanococcaceae</taxon>
        <taxon>Abyssibacter</taxon>
    </lineage>
</organism>
<keyword evidence="3" id="KW-1185">Reference proteome</keyword>
<dbReference type="PANTHER" id="PTHR33677">
    <property type="entry name" value="TRANSCRIPTIONAL REPRESSOR FRMR-RELATED"/>
    <property type="match status" value="1"/>
</dbReference>
<dbReference type="Gene3D" id="1.20.58.1000">
    <property type="entry name" value="Metal-sensitive repressor, helix protomer"/>
    <property type="match status" value="1"/>
</dbReference>
<dbReference type="GO" id="GO:0045892">
    <property type="term" value="P:negative regulation of DNA-templated transcription"/>
    <property type="evidence" value="ECO:0007669"/>
    <property type="project" value="UniProtKB-ARBA"/>
</dbReference>
<evidence type="ECO:0000313" key="2">
    <source>
        <dbReference type="EMBL" id="PWN56341.1"/>
    </source>
</evidence>
<comment type="similarity">
    <text evidence="1">Belongs to the FrmR/RcnR family.</text>
</comment>
<dbReference type="OrthoDB" id="9806052at2"/>
<reference evidence="2 3" key="1">
    <citation type="submission" date="2018-05" db="EMBL/GenBank/DDBJ databases">
        <title>Abyssibacter profundi OUC007T gen. nov., sp. nov, a marine bacterium isolated from seawater of the Mariana Trench.</title>
        <authorList>
            <person name="Zhou S."/>
        </authorList>
    </citation>
    <scope>NUCLEOTIDE SEQUENCE [LARGE SCALE GENOMIC DNA]</scope>
    <source>
        <strain evidence="2 3">OUC007</strain>
    </source>
</reference>
<dbReference type="AlphaFoldDB" id="A0A363ULP6"/>
<name>A0A363ULP6_9GAMM</name>
<accession>A0A363ULP6</accession>
<comment type="caution">
    <text evidence="2">The sequence shown here is derived from an EMBL/GenBank/DDBJ whole genome shotgun (WGS) entry which is preliminary data.</text>
</comment>
<dbReference type="Pfam" id="PF02583">
    <property type="entry name" value="Trns_repr_metal"/>
    <property type="match status" value="1"/>
</dbReference>
<dbReference type="RefSeq" id="WP_109720112.1">
    <property type="nucleotide sequence ID" value="NZ_QEQK01000006.1"/>
</dbReference>
<gene>
    <name evidence="2" type="ORF">DEH80_08310</name>
</gene>
<dbReference type="GO" id="GO:0046872">
    <property type="term" value="F:metal ion binding"/>
    <property type="evidence" value="ECO:0007669"/>
    <property type="project" value="InterPro"/>
</dbReference>
<dbReference type="InterPro" id="IPR038390">
    <property type="entry name" value="Metal_Tscrpt_repr_sf"/>
</dbReference>
<evidence type="ECO:0000256" key="1">
    <source>
        <dbReference type="ARBA" id="ARBA00005260"/>
    </source>
</evidence>
<dbReference type="Proteomes" id="UP000251800">
    <property type="component" value="Unassembled WGS sequence"/>
</dbReference>
<sequence>MSTEHEARKQALIKRLRRVEGQIRGIQGMMERDADCEATVQQLTAARRALDKVFYETLACALQQELDGSSSDDANTQLKLDKISTLLTKYG</sequence>
<evidence type="ECO:0000313" key="3">
    <source>
        <dbReference type="Proteomes" id="UP000251800"/>
    </source>
</evidence>
<proteinExistence type="inferred from homology"/>
<protein>
    <submittedName>
        <fullName evidence="2">Transcriptional regulator</fullName>
    </submittedName>
</protein>
<dbReference type="InterPro" id="IPR003735">
    <property type="entry name" value="Metal_Tscrpt_repr"/>
</dbReference>
<dbReference type="PANTHER" id="PTHR33677:SF5">
    <property type="entry name" value="TRANSCRIPTIONAL REPRESSOR FRMR"/>
    <property type="match status" value="1"/>
</dbReference>